<dbReference type="EMBL" id="SHKW01000001">
    <property type="protein sequence ID" value="RZU41672.1"/>
    <property type="molecule type" value="Genomic_DNA"/>
</dbReference>
<dbReference type="AlphaFoldDB" id="A0A4Q7YUW9"/>
<evidence type="ECO:0000313" key="2">
    <source>
        <dbReference type="Proteomes" id="UP000292958"/>
    </source>
</evidence>
<dbReference type="SMART" id="SM00028">
    <property type="entry name" value="TPR"/>
    <property type="match status" value="3"/>
</dbReference>
<dbReference type="Pfam" id="PF13424">
    <property type="entry name" value="TPR_12"/>
    <property type="match status" value="1"/>
</dbReference>
<evidence type="ECO:0008006" key="3">
    <source>
        <dbReference type="Google" id="ProtNLM"/>
    </source>
</evidence>
<dbReference type="Proteomes" id="UP000292958">
    <property type="component" value="Unassembled WGS sequence"/>
</dbReference>
<dbReference type="InterPro" id="IPR011990">
    <property type="entry name" value="TPR-like_helical_dom_sf"/>
</dbReference>
<dbReference type="OrthoDB" id="113059at2"/>
<protein>
    <recommendedName>
        <fullName evidence="3">Tetratricopeptide repeat protein</fullName>
    </recommendedName>
</protein>
<dbReference type="SUPFAM" id="SSF48452">
    <property type="entry name" value="TPR-like"/>
    <property type="match status" value="1"/>
</dbReference>
<organism evidence="1 2">
    <name type="scientific">Edaphobacter modestus</name>
    <dbReference type="NCBI Taxonomy" id="388466"/>
    <lineage>
        <taxon>Bacteria</taxon>
        <taxon>Pseudomonadati</taxon>
        <taxon>Acidobacteriota</taxon>
        <taxon>Terriglobia</taxon>
        <taxon>Terriglobales</taxon>
        <taxon>Acidobacteriaceae</taxon>
        <taxon>Edaphobacter</taxon>
    </lineage>
</organism>
<comment type="caution">
    <text evidence="1">The sequence shown here is derived from an EMBL/GenBank/DDBJ whole genome shotgun (WGS) entry which is preliminary data.</text>
</comment>
<proteinExistence type="predicted"/>
<accession>A0A4Q7YUW9</accession>
<name>A0A4Q7YUW9_9BACT</name>
<reference evidence="1 2" key="1">
    <citation type="submission" date="2019-02" db="EMBL/GenBank/DDBJ databases">
        <title>Genomic Encyclopedia of Archaeal and Bacterial Type Strains, Phase II (KMG-II): from individual species to whole genera.</title>
        <authorList>
            <person name="Goeker M."/>
        </authorList>
    </citation>
    <scope>NUCLEOTIDE SEQUENCE [LARGE SCALE GENOMIC DNA]</scope>
    <source>
        <strain evidence="1 2">DSM 18101</strain>
    </source>
</reference>
<dbReference type="InterPro" id="IPR019734">
    <property type="entry name" value="TPR_rpt"/>
</dbReference>
<sequence length="330" mass="36822">MVSPRSLRRSGKKPFPHSISLPWIWLLALAFSLTAVQPTLARQNISGQKGTQIAQARRAIDDARRLNLTDDAVGRLWAQIASDEQDLGQFDRAENAYLHALHVFESQPFMQEDYAVTLNNLGTLYTLTQRGEASLNCRKRTLVIFQKLGDPLQVARAEGHLSDAYLMLGKNKDARHHAEIAERELALLPQASREDKASALVGYAFASCFTGRCGEGVVAARQAMSLVQGGFAPESFPMGQVHVVLGFTEWKTGEKAKAEQDLREGIRILRLNLPPSHPLVLHALEIYRHYLSDLHREVEAQRIAEQEKDGETSQSHCDSCTVSVYGLRER</sequence>
<gene>
    <name evidence="1" type="ORF">BDD14_3198</name>
</gene>
<dbReference type="Gene3D" id="1.25.40.10">
    <property type="entry name" value="Tetratricopeptide repeat domain"/>
    <property type="match status" value="2"/>
</dbReference>
<keyword evidence="2" id="KW-1185">Reference proteome</keyword>
<dbReference type="RefSeq" id="WP_130419550.1">
    <property type="nucleotide sequence ID" value="NZ_SHKW01000001.1"/>
</dbReference>
<evidence type="ECO:0000313" key="1">
    <source>
        <dbReference type="EMBL" id="RZU41672.1"/>
    </source>
</evidence>